<accession>A0A5C2RW04</accession>
<protein>
    <recommendedName>
        <fullName evidence="2">DUF6534 domain-containing protein</fullName>
    </recommendedName>
</protein>
<dbReference type="STRING" id="1328759.A0A5C2RW04"/>
<evidence type="ECO:0000313" key="4">
    <source>
        <dbReference type="Proteomes" id="UP000313359"/>
    </source>
</evidence>
<reference evidence="3" key="1">
    <citation type="journal article" date="2018" name="Genome Biol. Evol.">
        <title>Genomics and development of Lentinus tigrinus, a white-rot wood-decaying mushroom with dimorphic fruiting bodies.</title>
        <authorList>
            <person name="Wu B."/>
            <person name="Xu Z."/>
            <person name="Knudson A."/>
            <person name="Carlson A."/>
            <person name="Chen N."/>
            <person name="Kovaka S."/>
            <person name="LaButti K."/>
            <person name="Lipzen A."/>
            <person name="Pennachio C."/>
            <person name="Riley R."/>
            <person name="Schakwitz W."/>
            <person name="Umezawa K."/>
            <person name="Ohm R.A."/>
            <person name="Grigoriev I.V."/>
            <person name="Nagy L.G."/>
            <person name="Gibbons J."/>
            <person name="Hibbett D."/>
        </authorList>
    </citation>
    <scope>NUCLEOTIDE SEQUENCE [LARGE SCALE GENOMIC DNA]</scope>
    <source>
        <strain evidence="3">ALCF2SS1-6</strain>
    </source>
</reference>
<dbReference type="InterPro" id="IPR045339">
    <property type="entry name" value="DUF6534"/>
</dbReference>
<dbReference type="AlphaFoldDB" id="A0A5C2RW04"/>
<dbReference type="Proteomes" id="UP000313359">
    <property type="component" value="Unassembled WGS sequence"/>
</dbReference>
<organism evidence="3 4">
    <name type="scientific">Lentinus tigrinus ALCF2SS1-6</name>
    <dbReference type="NCBI Taxonomy" id="1328759"/>
    <lineage>
        <taxon>Eukaryota</taxon>
        <taxon>Fungi</taxon>
        <taxon>Dikarya</taxon>
        <taxon>Basidiomycota</taxon>
        <taxon>Agaricomycotina</taxon>
        <taxon>Agaricomycetes</taxon>
        <taxon>Polyporales</taxon>
        <taxon>Polyporaceae</taxon>
        <taxon>Lentinus</taxon>
    </lineage>
</organism>
<feature type="transmembrane region" description="Helical" evidence="1">
    <location>
        <begin position="166"/>
        <end position="188"/>
    </location>
</feature>
<evidence type="ECO:0000313" key="3">
    <source>
        <dbReference type="EMBL" id="RPD54855.1"/>
    </source>
</evidence>
<feature type="transmembrane region" description="Helical" evidence="1">
    <location>
        <begin position="243"/>
        <end position="264"/>
    </location>
</feature>
<evidence type="ECO:0000259" key="2">
    <source>
        <dbReference type="Pfam" id="PF20152"/>
    </source>
</evidence>
<keyword evidence="1" id="KW-1133">Transmembrane helix</keyword>
<keyword evidence="1" id="KW-0472">Membrane</keyword>
<feature type="transmembrane region" description="Helical" evidence="1">
    <location>
        <begin position="20"/>
        <end position="41"/>
    </location>
</feature>
<dbReference type="Pfam" id="PF20152">
    <property type="entry name" value="DUF6534"/>
    <property type="match status" value="1"/>
</dbReference>
<feature type="transmembrane region" description="Helical" evidence="1">
    <location>
        <begin position="129"/>
        <end position="154"/>
    </location>
</feature>
<feature type="transmembrane region" description="Helical" evidence="1">
    <location>
        <begin position="96"/>
        <end position="117"/>
    </location>
</feature>
<feature type="transmembrane region" description="Helical" evidence="1">
    <location>
        <begin position="208"/>
        <end position="231"/>
    </location>
</feature>
<keyword evidence="1" id="KW-0812">Transmembrane</keyword>
<dbReference type="OrthoDB" id="2748692at2759"/>
<sequence>MSEPSTPPSFIAIPALDNTFGALLIGTFLGLMLYGVLLQQLFRYSRLYTEDVVLLKVLVGTVIVLETFHTVISAHICYNYLVSNYFTPWNLLFGNWSIDLLPLSSGLVILTSQSFFARRVVAIGGKFRWIAGIAIVLFVGELAFYAAATVKAFMLPTFKDFLSVTWFISTGSAMAVTADFLLTSVLIISLRRSRTGFKQTDSTIDVLILFAVNTGLITGYLQLLACVLFMAELTTQRPSLCNILGIVFALILPSNLIYAAVGIVGTKLYATTLLAALNSRKSLVARGTRTFGLAQVSESSEGAGPSIALSIISRHTTNLNESRRTSCAAPRSNSLRIPTVLIEQDQRGIGKFDNNIHIIKPTLSEDFGPSSDVWDASNRV</sequence>
<name>A0A5C2RW04_9APHY</name>
<evidence type="ECO:0000256" key="1">
    <source>
        <dbReference type="SAM" id="Phobius"/>
    </source>
</evidence>
<dbReference type="PANTHER" id="PTHR40465">
    <property type="entry name" value="CHROMOSOME 1, WHOLE GENOME SHOTGUN SEQUENCE"/>
    <property type="match status" value="1"/>
</dbReference>
<feature type="domain" description="DUF6534" evidence="2">
    <location>
        <begin position="175"/>
        <end position="282"/>
    </location>
</feature>
<dbReference type="PANTHER" id="PTHR40465:SF1">
    <property type="entry name" value="DUF6534 DOMAIN-CONTAINING PROTEIN"/>
    <property type="match status" value="1"/>
</dbReference>
<proteinExistence type="predicted"/>
<feature type="transmembrane region" description="Helical" evidence="1">
    <location>
        <begin position="53"/>
        <end position="76"/>
    </location>
</feature>
<dbReference type="EMBL" id="ML122301">
    <property type="protein sequence ID" value="RPD54855.1"/>
    <property type="molecule type" value="Genomic_DNA"/>
</dbReference>
<gene>
    <name evidence="3" type="ORF">L227DRAFT_615868</name>
</gene>
<keyword evidence="4" id="KW-1185">Reference proteome</keyword>